<keyword evidence="1" id="KW-0812">Transmembrane</keyword>
<dbReference type="InterPro" id="IPR036514">
    <property type="entry name" value="SGNH_hydro_sf"/>
</dbReference>
<organism evidence="3">
    <name type="scientific">uncultured bacterium CSLC2</name>
    <dbReference type="NCBI Taxonomy" id="1091571"/>
    <lineage>
        <taxon>Bacteria</taxon>
        <taxon>environmental samples</taxon>
    </lineage>
</organism>
<evidence type="ECO:0000256" key="1">
    <source>
        <dbReference type="SAM" id="Phobius"/>
    </source>
</evidence>
<dbReference type="GO" id="GO:0016787">
    <property type="term" value="F:hydrolase activity"/>
    <property type="evidence" value="ECO:0007669"/>
    <property type="project" value="UniProtKB-KW"/>
</dbReference>
<dbReference type="AlphaFoldDB" id="Q8KP08"/>
<accession>Q8KP08</accession>
<dbReference type="SUPFAM" id="SSF52266">
    <property type="entry name" value="SGNH hydrolase"/>
    <property type="match status" value="1"/>
</dbReference>
<keyword evidence="3" id="KW-0378">Hydrolase</keyword>
<dbReference type="Pfam" id="PF13472">
    <property type="entry name" value="Lipase_GDSL_2"/>
    <property type="match status" value="1"/>
</dbReference>
<feature type="transmembrane region" description="Helical" evidence="1">
    <location>
        <begin position="6"/>
        <end position="26"/>
    </location>
</feature>
<keyword evidence="1" id="KW-0472">Membrane</keyword>
<name>Q8KP08_9BACT</name>
<reference evidence="3" key="2">
    <citation type="journal article" date="2011" name="J. Bacteriol.">
        <title>Long-chain N-acyl amino acid synthases are linked to the putative PEP-CTERM/exosortase protein-sorting system in Gram-negative bacteria.</title>
        <authorList>
            <person name="Craig J.W."/>
            <person name="Cherry M.A."/>
            <person name="Brady S.F."/>
        </authorList>
    </citation>
    <scope>NUCLEOTIDE SEQUENCE</scope>
</reference>
<protein>
    <submittedName>
        <fullName evidence="3">SGNH hydrolase subfamily protein</fullName>
    </submittedName>
</protein>
<dbReference type="EMBL" id="JF429413">
    <property type="protein sequence ID" value="AAM97295.1"/>
    <property type="molecule type" value="Genomic_DNA"/>
</dbReference>
<feature type="domain" description="SGNH hydrolase-type esterase" evidence="2">
    <location>
        <begin position="55"/>
        <end position="228"/>
    </location>
</feature>
<keyword evidence="1" id="KW-1133">Transmembrane helix</keyword>
<proteinExistence type="predicted"/>
<dbReference type="InterPro" id="IPR013830">
    <property type="entry name" value="SGNH_hydro"/>
</dbReference>
<sequence>MNTARVLSIVVGVVVVLIIIEGVRLLRHIAISKRITKDITKFERQRPAARTRLLFVGDSTGYGTGTSHARFSLVGRLGADYPDAHIENVSRNGSLLIGVRDTLRDIAETSTTAPYDTVILMAGGMDMLYGTPRWLVRRLLQSALTYGKRCGRAVVLVGPNNAGRAPLYRFPLSNLYQGRARQFDALYREAAQQANVHFVSLYGERTDPLVERNLFATDKTHPNDEGYGIWYDQMKGVISSTLPS</sequence>
<dbReference type="Gene3D" id="3.40.50.1110">
    <property type="entry name" value="SGNH hydrolase"/>
    <property type="match status" value="1"/>
</dbReference>
<evidence type="ECO:0000259" key="2">
    <source>
        <dbReference type="Pfam" id="PF13472"/>
    </source>
</evidence>
<reference evidence="3" key="1">
    <citation type="journal article" date="2002" name="J. Am. Chem. Soc.">
        <title>New natural product families from an environmental DNA (eDNA) gene cluster.</title>
        <authorList>
            <person name="Brady S.F."/>
            <person name="Chao C.J."/>
            <person name="Clardy J."/>
        </authorList>
    </citation>
    <scope>NUCLEOTIDE SEQUENCE</scope>
</reference>
<evidence type="ECO:0000313" key="3">
    <source>
        <dbReference type="EMBL" id="AAM97295.1"/>
    </source>
</evidence>